<comment type="subcellular location">
    <subcellularLocation>
        <location evidence="2">Cell membrane</location>
        <topology evidence="2">Multi-pass membrane protein</topology>
    </subcellularLocation>
</comment>
<evidence type="ECO:0000259" key="14">
    <source>
        <dbReference type="PROSITE" id="PS50109"/>
    </source>
</evidence>
<dbReference type="Pfam" id="PF00512">
    <property type="entry name" value="HisKA"/>
    <property type="match status" value="1"/>
</dbReference>
<dbReference type="GO" id="GO:0005524">
    <property type="term" value="F:ATP binding"/>
    <property type="evidence" value="ECO:0007669"/>
    <property type="project" value="UniProtKB-KW"/>
</dbReference>
<dbReference type="InterPro" id="IPR000014">
    <property type="entry name" value="PAS"/>
</dbReference>
<evidence type="ECO:0000256" key="4">
    <source>
        <dbReference type="ARBA" id="ARBA00022475"/>
    </source>
</evidence>
<feature type="transmembrane region" description="Helical" evidence="13">
    <location>
        <begin position="7"/>
        <end position="26"/>
    </location>
</feature>
<keyword evidence="13" id="KW-0472">Membrane</keyword>
<dbReference type="GO" id="GO:0005886">
    <property type="term" value="C:plasma membrane"/>
    <property type="evidence" value="ECO:0007669"/>
    <property type="project" value="UniProtKB-SubCell"/>
</dbReference>
<keyword evidence="5" id="KW-0597">Phosphoprotein</keyword>
<dbReference type="InterPro" id="IPR036890">
    <property type="entry name" value="HATPase_C_sf"/>
</dbReference>
<dbReference type="GO" id="GO:0000155">
    <property type="term" value="F:phosphorelay sensor kinase activity"/>
    <property type="evidence" value="ECO:0007669"/>
    <property type="project" value="InterPro"/>
</dbReference>
<evidence type="ECO:0000256" key="1">
    <source>
        <dbReference type="ARBA" id="ARBA00000085"/>
    </source>
</evidence>
<evidence type="ECO:0000256" key="12">
    <source>
        <dbReference type="ARBA" id="ARBA00023012"/>
    </source>
</evidence>
<keyword evidence="12" id="KW-0902">Two-component regulatory system</keyword>
<dbReference type="InterPro" id="IPR035965">
    <property type="entry name" value="PAS-like_dom_sf"/>
</dbReference>
<keyword evidence="16" id="KW-1185">Reference proteome</keyword>
<evidence type="ECO:0000256" key="13">
    <source>
        <dbReference type="SAM" id="Phobius"/>
    </source>
</evidence>
<organism evidence="15 16">
    <name type="scientific">Halarcobacter ebronensis</name>
    <dbReference type="NCBI Taxonomy" id="1462615"/>
    <lineage>
        <taxon>Bacteria</taxon>
        <taxon>Pseudomonadati</taxon>
        <taxon>Campylobacterota</taxon>
        <taxon>Epsilonproteobacteria</taxon>
        <taxon>Campylobacterales</taxon>
        <taxon>Arcobacteraceae</taxon>
        <taxon>Halarcobacter</taxon>
    </lineage>
</organism>
<dbReference type="Gene3D" id="1.10.287.130">
    <property type="match status" value="1"/>
</dbReference>
<evidence type="ECO:0000256" key="2">
    <source>
        <dbReference type="ARBA" id="ARBA00004651"/>
    </source>
</evidence>
<name>A0A4V1M0X3_9BACT</name>
<evidence type="ECO:0000256" key="6">
    <source>
        <dbReference type="ARBA" id="ARBA00022679"/>
    </source>
</evidence>
<evidence type="ECO:0000313" key="15">
    <source>
        <dbReference type="EMBL" id="RXK08650.1"/>
    </source>
</evidence>
<dbReference type="Proteomes" id="UP000289758">
    <property type="component" value="Unassembled WGS sequence"/>
</dbReference>
<keyword evidence="6" id="KW-0808">Transferase</keyword>
<feature type="transmembrane region" description="Helical" evidence="13">
    <location>
        <begin position="292"/>
        <end position="311"/>
    </location>
</feature>
<dbReference type="Pfam" id="PF02518">
    <property type="entry name" value="HATPase_c"/>
    <property type="match status" value="1"/>
</dbReference>
<feature type="domain" description="Histidine kinase" evidence="14">
    <location>
        <begin position="476"/>
        <end position="698"/>
    </location>
</feature>
<protein>
    <recommendedName>
        <fullName evidence="3">histidine kinase</fullName>
        <ecNumber evidence="3">2.7.13.3</ecNumber>
    </recommendedName>
</protein>
<dbReference type="SUPFAM" id="SSF47384">
    <property type="entry name" value="Homodimeric domain of signal transducing histidine kinase"/>
    <property type="match status" value="1"/>
</dbReference>
<evidence type="ECO:0000256" key="3">
    <source>
        <dbReference type="ARBA" id="ARBA00012438"/>
    </source>
</evidence>
<dbReference type="InterPro" id="IPR036097">
    <property type="entry name" value="HisK_dim/P_sf"/>
</dbReference>
<dbReference type="PRINTS" id="PR00344">
    <property type="entry name" value="BCTRLSENSOR"/>
</dbReference>
<keyword evidence="11 13" id="KW-1133">Transmembrane helix</keyword>
<reference evidence="15 16" key="1">
    <citation type="submission" date="2017-10" db="EMBL/GenBank/DDBJ databases">
        <title>Genomics of the genus Arcobacter.</title>
        <authorList>
            <person name="Perez-Cataluna A."/>
            <person name="Figueras M.J."/>
        </authorList>
    </citation>
    <scope>NUCLEOTIDE SEQUENCE [LARGE SCALE GENOMIC DNA]</scope>
    <source>
        <strain evidence="15 16">CECT 8441</strain>
    </source>
</reference>
<evidence type="ECO:0000256" key="7">
    <source>
        <dbReference type="ARBA" id="ARBA00022692"/>
    </source>
</evidence>
<gene>
    <name evidence="15" type="ORF">CRV07_02295</name>
</gene>
<evidence type="ECO:0000256" key="11">
    <source>
        <dbReference type="ARBA" id="ARBA00022989"/>
    </source>
</evidence>
<evidence type="ECO:0000256" key="8">
    <source>
        <dbReference type="ARBA" id="ARBA00022741"/>
    </source>
</evidence>
<dbReference type="Pfam" id="PF14827">
    <property type="entry name" value="dCache_3"/>
    <property type="match status" value="1"/>
</dbReference>
<dbReference type="RefSeq" id="WP_129086192.1">
    <property type="nucleotide sequence ID" value="NZ_CP053836.1"/>
</dbReference>
<dbReference type="OrthoDB" id="9772835at2"/>
<dbReference type="InterPro" id="IPR003594">
    <property type="entry name" value="HATPase_dom"/>
</dbReference>
<keyword evidence="9" id="KW-0418">Kinase</keyword>
<dbReference type="AlphaFoldDB" id="A0A4V1M0X3"/>
<sequence length="698" mass="81608">MKNSFRYLLILLIIVIPIFFTINYFLKVKLDSIMDNKHQALASSINSLIEQSIEDKSKATLNIALAISEFASKNTLFTQRDNKKFEVLKNISSEIKNNSNFKHLWIHIVDKNGVSRYRTWTEKVGDNVLSKRKELIDLIKNPKITNIISVGIFDITFKSIIPVYEEGEFQGFIETITKFNSIADKFQDKGIDFLLLVDKKYKDQIKKPFTKKFVKEYYVANIDAKDSALEIMDKNLDKLLNIKNYTINNDKFITLFKLYDFKKEHMAYIFTLQDYDKVFSKEINNLENFIKIIGYLLILIIIAIFTIFYYFNKAKYTEKLEEEVNLRTKEIEQLNKRYKQIFDGSKVMKILVDPITKKIYDANKSTLNFYGYTKEQITSFTTLDFNANRTDGDDFIFEKILKNEEYRFVIKHKLSNEEIKDIEIHASLVNIGDKEYIYCILRDVTEDLKLQNEYEEKQKLFYQQAKMASMGEMLENIAHQWRQPLSTITTAASGMKIQKEFGILDDKFFNDSIDTIVKSSNFLSQTIEDFRNFFKKSNTKETFTLEEAVEDLLKIISIKLKTNNIDFNLINDNSYKIRGYKNEFIQVFLNFINNSIDAFNLLDAEKKIILVESTITSNAILITFQDSAGGIGKDTIEKVFEPYFTTKYKSQGTGIGLYMSEEIITKHFKGKLNVKNSNFTWNSKEYFGAKFIIELPLN</sequence>
<evidence type="ECO:0000256" key="10">
    <source>
        <dbReference type="ARBA" id="ARBA00022840"/>
    </source>
</evidence>
<dbReference type="SUPFAM" id="SSF55785">
    <property type="entry name" value="PYP-like sensor domain (PAS domain)"/>
    <property type="match status" value="1"/>
</dbReference>
<dbReference type="InterPro" id="IPR029151">
    <property type="entry name" value="Sensor-like_sf"/>
</dbReference>
<dbReference type="SUPFAM" id="SSF103190">
    <property type="entry name" value="Sensory domain-like"/>
    <property type="match status" value="1"/>
</dbReference>
<dbReference type="InterPro" id="IPR003661">
    <property type="entry name" value="HisK_dim/P_dom"/>
</dbReference>
<keyword evidence="7 13" id="KW-0812">Transmembrane</keyword>
<dbReference type="InterPro" id="IPR029150">
    <property type="entry name" value="dCache_3"/>
</dbReference>
<keyword evidence="4" id="KW-1003">Cell membrane</keyword>
<dbReference type="NCBIfam" id="TIGR00229">
    <property type="entry name" value="sensory_box"/>
    <property type="match status" value="1"/>
</dbReference>
<dbReference type="PANTHER" id="PTHR43065:SF46">
    <property type="entry name" value="C4-DICARBOXYLATE TRANSPORT SENSOR PROTEIN DCTB"/>
    <property type="match status" value="1"/>
</dbReference>
<dbReference type="SUPFAM" id="SSF55874">
    <property type="entry name" value="ATPase domain of HSP90 chaperone/DNA topoisomerase II/histidine kinase"/>
    <property type="match status" value="1"/>
</dbReference>
<comment type="catalytic activity">
    <reaction evidence="1">
        <text>ATP + protein L-histidine = ADP + protein N-phospho-L-histidine.</text>
        <dbReference type="EC" id="2.7.13.3"/>
    </reaction>
</comment>
<dbReference type="InterPro" id="IPR004358">
    <property type="entry name" value="Sig_transdc_His_kin-like_C"/>
</dbReference>
<dbReference type="EC" id="2.7.13.3" evidence="3"/>
<dbReference type="Gene3D" id="3.30.565.10">
    <property type="entry name" value="Histidine kinase-like ATPase, C-terminal domain"/>
    <property type="match status" value="1"/>
</dbReference>
<dbReference type="EMBL" id="PDKK01000001">
    <property type="protein sequence ID" value="RXK08650.1"/>
    <property type="molecule type" value="Genomic_DNA"/>
</dbReference>
<dbReference type="PROSITE" id="PS50109">
    <property type="entry name" value="HIS_KIN"/>
    <property type="match status" value="1"/>
</dbReference>
<proteinExistence type="predicted"/>
<evidence type="ECO:0000256" key="5">
    <source>
        <dbReference type="ARBA" id="ARBA00022553"/>
    </source>
</evidence>
<accession>A0A4V1M0X3</accession>
<dbReference type="PANTHER" id="PTHR43065">
    <property type="entry name" value="SENSOR HISTIDINE KINASE"/>
    <property type="match status" value="1"/>
</dbReference>
<dbReference type="Gene3D" id="3.30.450.20">
    <property type="entry name" value="PAS domain"/>
    <property type="match status" value="1"/>
</dbReference>
<keyword evidence="10" id="KW-0067">ATP-binding</keyword>
<evidence type="ECO:0000313" key="16">
    <source>
        <dbReference type="Proteomes" id="UP000289758"/>
    </source>
</evidence>
<keyword evidence="8" id="KW-0547">Nucleotide-binding</keyword>
<dbReference type="CDD" id="cd00082">
    <property type="entry name" value="HisKA"/>
    <property type="match status" value="1"/>
</dbReference>
<dbReference type="InterPro" id="IPR005467">
    <property type="entry name" value="His_kinase_dom"/>
</dbReference>
<comment type="caution">
    <text evidence="15">The sequence shown here is derived from an EMBL/GenBank/DDBJ whole genome shotgun (WGS) entry which is preliminary data.</text>
</comment>
<evidence type="ECO:0000256" key="9">
    <source>
        <dbReference type="ARBA" id="ARBA00022777"/>
    </source>
</evidence>
<dbReference type="SMART" id="SM00387">
    <property type="entry name" value="HATPase_c"/>
    <property type="match status" value="1"/>
</dbReference>